<organism evidence="3 4">
    <name type="scientific">Xylona heveae (strain CBS 132557 / TC161)</name>
    <dbReference type="NCBI Taxonomy" id="1328760"/>
    <lineage>
        <taxon>Eukaryota</taxon>
        <taxon>Fungi</taxon>
        <taxon>Dikarya</taxon>
        <taxon>Ascomycota</taxon>
        <taxon>Pezizomycotina</taxon>
        <taxon>Xylonomycetes</taxon>
        <taxon>Xylonales</taxon>
        <taxon>Xylonaceae</taxon>
        <taxon>Xylona</taxon>
    </lineage>
</organism>
<dbReference type="Proteomes" id="UP000076632">
    <property type="component" value="Unassembled WGS sequence"/>
</dbReference>
<dbReference type="AlphaFoldDB" id="A0A165HUN7"/>
<dbReference type="OrthoDB" id="433474at2759"/>
<proteinExistence type="predicted"/>
<dbReference type="GO" id="GO:0004806">
    <property type="term" value="F:triacylglycerol lipase activity"/>
    <property type="evidence" value="ECO:0007669"/>
    <property type="project" value="TreeGrafter"/>
</dbReference>
<dbReference type="STRING" id="1328760.A0A165HUN7"/>
<protein>
    <submittedName>
        <fullName evidence="3">Alpha/beta-hydrolase</fullName>
    </submittedName>
</protein>
<dbReference type="SUPFAM" id="SSF53474">
    <property type="entry name" value="alpha/beta-Hydrolases"/>
    <property type="match status" value="1"/>
</dbReference>
<dbReference type="GO" id="GO:0005829">
    <property type="term" value="C:cytosol"/>
    <property type="evidence" value="ECO:0007669"/>
    <property type="project" value="TreeGrafter"/>
</dbReference>
<dbReference type="RefSeq" id="XP_018189504.1">
    <property type="nucleotide sequence ID" value="XM_018329793.1"/>
</dbReference>
<dbReference type="GO" id="GO:0004771">
    <property type="term" value="F:sterol ester esterase activity"/>
    <property type="evidence" value="ECO:0007669"/>
    <property type="project" value="TreeGrafter"/>
</dbReference>
<dbReference type="Gene3D" id="3.40.50.1820">
    <property type="entry name" value="alpha/beta hydrolase"/>
    <property type="match status" value="1"/>
</dbReference>
<keyword evidence="3" id="KW-0378">Hydrolase</keyword>
<feature type="chain" id="PRO_5007858880" evidence="1">
    <location>
        <begin position="23"/>
        <end position="339"/>
    </location>
</feature>
<feature type="signal peptide" evidence="1">
    <location>
        <begin position="1"/>
        <end position="22"/>
    </location>
</feature>
<keyword evidence="4" id="KW-1185">Reference proteome</keyword>
<evidence type="ECO:0000256" key="1">
    <source>
        <dbReference type="SAM" id="SignalP"/>
    </source>
</evidence>
<feature type="domain" description="Alpha/beta hydrolase fold-3" evidence="2">
    <location>
        <begin position="75"/>
        <end position="304"/>
    </location>
</feature>
<evidence type="ECO:0000259" key="2">
    <source>
        <dbReference type="Pfam" id="PF07859"/>
    </source>
</evidence>
<gene>
    <name evidence="3" type="ORF">L228DRAFT_209061</name>
</gene>
<sequence>MPSSRWFLHLQAIWWRMLMTWGMYLHRVAPPKPPKPAFSKRIETTISSWPGKITLFFYTPENYVQRPPGKKYPVIVNFHGGGFTLGSATDDARWADVVIKHIDAVFVSVDYRLGPGYPFPTAVEDGADAVLWLAEHAEELGLDAQKMAMTGFSAGGNLSFTVPLKLAEQVQIVAQQSSDGSKTFVEQPNYNIRAIVAWYPATDATRSRAFRRSRNPRPDKHIPTFLTNLFDEAYLPPEEQRGDPCLSPGVAPDEILAQLPNDIAIYACEWDMLLEEAQVFSDRLQNGVGKRVKFATVQGVQHAWDKSPNPWFMRHVVDDLYQSACMDLSKVLERESTII</sequence>
<dbReference type="PANTHER" id="PTHR23025">
    <property type="entry name" value="TRIACYLGLYCEROL LIPASE"/>
    <property type="match status" value="1"/>
</dbReference>
<accession>A0A165HUN7</accession>
<evidence type="ECO:0000313" key="3">
    <source>
        <dbReference type="EMBL" id="KZF23949.1"/>
    </source>
</evidence>
<dbReference type="OMA" id="CEWDMLM"/>
<evidence type="ECO:0000313" key="4">
    <source>
        <dbReference type="Proteomes" id="UP000076632"/>
    </source>
</evidence>
<dbReference type="GO" id="GO:0019433">
    <property type="term" value="P:triglyceride catabolic process"/>
    <property type="evidence" value="ECO:0007669"/>
    <property type="project" value="TreeGrafter"/>
</dbReference>
<dbReference type="InterPro" id="IPR029058">
    <property type="entry name" value="AB_hydrolase_fold"/>
</dbReference>
<keyword evidence="1" id="KW-0732">Signal</keyword>
<reference evidence="3 4" key="1">
    <citation type="journal article" date="2016" name="Fungal Biol.">
        <title>The genome of Xylona heveae provides a window into fungal endophytism.</title>
        <authorList>
            <person name="Gazis R."/>
            <person name="Kuo A."/>
            <person name="Riley R."/>
            <person name="LaButti K."/>
            <person name="Lipzen A."/>
            <person name="Lin J."/>
            <person name="Amirebrahimi M."/>
            <person name="Hesse C.N."/>
            <person name="Spatafora J.W."/>
            <person name="Henrissat B."/>
            <person name="Hainaut M."/>
            <person name="Grigoriev I.V."/>
            <person name="Hibbett D.S."/>
        </authorList>
    </citation>
    <scope>NUCLEOTIDE SEQUENCE [LARGE SCALE GENOMIC DNA]</scope>
    <source>
        <strain evidence="3 4">TC161</strain>
    </source>
</reference>
<name>A0A165HUN7_XYLHT</name>
<dbReference type="EMBL" id="KV407456">
    <property type="protein sequence ID" value="KZF23949.1"/>
    <property type="molecule type" value="Genomic_DNA"/>
</dbReference>
<dbReference type="Pfam" id="PF07859">
    <property type="entry name" value="Abhydrolase_3"/>
    <property type="match status" value="1"/>
</dbReference>
<dbReference type="PANTHER" id="PTHR23025:SF4">
    <property type="entry name" value="ALPHA_BETA HYDROLASE FOLD-3 DOMAIN-CONTAINING PROTEIN"/>
    <property type="match status" value="1"/>
</dbReference>
<dbReference type="InParanoid" id="A0A165HUN7"/>
<dbReference type="GeneID" id="28894930"/>
<dbReference type="InterPro" id="IPR013094">
    <property type="entry name" value="AB_hydrolase_3"/>
</dbReference>